<comment type="function">
    <text evidence="3">Reduces the stability of FtsZ polymers in the presence of ATP.</text>
</comment>
<evidence type="ECO:0000256" key="2">
    <source>
        <dbReference type="ARBA" id="ARBA00022840"/>
    </source>
</evidence>
<keyword evidence="2 3" id="KW-0067">ATP-binding</keyword>
<keyword evidence="3" id="KW-0131">Cell cycle</keyword>
<comment type="subcellular location">
    <subcellularLocation>
        <location evidence="3">Cytoplasm</location>
    </subcellularLocation>
</comment>
<keyword evidence="1 3" id="KW-0547">Nucleotide-binding</keyword>
<dbReference type="GO" id="GO:0005524">
    <property type="term" value="F:ATP binding"/>
    <property type="evidence" value="ECO:0007669"/>
    <property type="project" value="UniProtKB-UniRule"/>
</dbReference>
<sequence length="410" mass="47294">MILIQSYIVMTYAVIIPVIDEKGSHQMTTLTPLTQYHADLQRIDFFADPAQANAVTHLDDLYHRLLEPVTPLPITTRWQRLSSAAKALLLSSTLLTPKTKADIVPVRGLYFWGGVGRGKTYLVDTFFECLPTQRKMRIHFHRFMYRVHQQLQQLDGIENPLEHVADNFKQQTDIICFDEFFVSDITDAMILATLLEALFQRGITLVATSNIAPHELYRNGLQRARFLPAIALIEQHCEVVNVDAGIDYRLRSLVQAAIYYSPLGPQANQNLADYFEQLSFEPRYNEKIIVINQRSITAQREANGIVQFSFYQLCQTARSQNDYIEIAQVYHTVLVADVRVMTEHQDAARRFIAMVDEFYERHVTLIISAEVPLTELYTNGRLLFEFKRCCSRLIEMQSEQYLARPHLVDE</sequence>
<dbReference type="InterPro" id="IPR030870">
    <property type="entry name" value="ZapE"/>
</dbReference>
<keyword evidence="3" id="KW-0132">Cell division</keyword>
<dbReference type="Pfam" id="PF03969">
    <property type="entry name" value="AFG1_ATPase"/>
    <property type="match status" value="1"/>
</dbReference>
<feature type="binding site" evidence="3">
    <location>
        <begin position="113"/>
        <end position="120"/>
    </location>
    <ligand>
        <name>ATP</name>
        <dbReference type="ChEBI" id="CHEBI:30616"/>
    </ligand>
</feature>
<evidence type="ECO:0000313" key="4">
    <source>
        <dbReference type="EMBL" id="SKC33372.1"/>
    </source>
</evidence>
<dbReference type="PANTHER" id="PTHR12169:SF6">
    <property type="entry name" value="AFG1-LIKE ATPASE"/>
    <property type="match status" value="1"/>
</dbReference>
<dbReference type="AlphaFoldDB" id="A0A1T5I2X6"/>
<dbReference type="PANTHER" id="PTHR12169">
    <property type="entry name" value="ATPASE N2B"/>
    <property type="match status" value="1"/>
</dbReference>
<protein>
    <recommendedName>
        <fullName evidence="3">Cell division protein ZapE</fullName>
    </recommendedName>
    <alternativeName>
        <fullName evidence="3">Z ring-associated protein ZapE</fullName>
    </alternativeName>
</protein>
<evidence type="ECO:0000256" key="3">
    <source>
        <dbReference type="HAMAP-Rule" id="MF_01919"/>
    </source>
</evidence>
<dbReference type="GO" id="GO:0005737">
    <property type="term" value="C:cytoplasm"/>
    <property type="evidence" value="ECO:0007669"/>
    <property type="project" value="UniProtKB-SubCell"/>
</dbReference>
<accession>A0A1T5I2X6</accession>
<keyword evidence="3" id="KW-0378">Hydrolase</keyword>
<dbReference type="GO" id="GO:0016887">
    <property type="term" value="F:ATP hydrolysis activity"/>
    <property type="evidence" value="ECO:0007669"/>
    <property type="project" value="UniProtKB-UniRule"/>
</dbReference>
<dbReference type="Gene3D" id="3.40.50.300">
    <property type="entry name" value="P-loop containing nucleotide triphosphate hydrolases"/>
    <property type="match status" value="1"/>
</dbReference>
<comment type="subunit">
    <text evidence="3">Interacts with FtsZ.</text>
</comment>
<dbReference type="HAMAP" id="MF_01919">
    <property type="entry name" value="ZapE"/>
    <property type="match status" value="1"/>
</dbReference>
<dbReference type="InterPro" id="IPR005654">
    <property type="entry name" value="ATPase_AFG1-like"/>
</dbReference>
<dbReference type="EMBL" id="FUZI01000005">
    <property type="protein sequence ID" value="SKC33372.1"/>
    <property type="molecule type" value="Genomic_DNA"/>
</dbReference>
<evidence type="ECO:0000313" key="5">
    <source>
        <dbReference type="Proteomes" id="UP000189966"/>
    </source>
</evidence>
<dbReference type="GO" id="GO:0051301">
    <property type="term" value="P:cell division"/>
    <property type="evidence" value="ECO:0007669"/>
    <property type="project" value="UniProtKB-UniRule"/>
</dbReference>
<dbReference type="GO" id="GO:0032153">
    <property type="term" value="C:cell division site"/>
    <property type="evidence" value="ECO:0007669"/>
    <property type="project" value="TreeGrafter"/>
</dbReference>
<dbReference type="SUPFAM" id="SSF52540">
    <property type="entry name" value="P-loop containing nucleoside triphosphate hydrolases"/>
    <property type="match status" value="1"/>
</dbReference>
<reference evidence="4 5" key="1">
    <citation type="submission" date="2017-02" db="EMBL/GenBank/DDBJ databases">
        <authorList>
            <person name="Peterson S.W."/>
        </authorList>
    </citation>
    <scope>NUCLEOTIDE SEQUENCE [LARGE SCALE GENOMIC DNA]</scope>
    <source>
        <strain evidence="5">type strain: NCCB 100098</strain>
    </source>
</reference>
<name>A0A1T5I2X6_9GAMM</name>
<keyword evidence="3" id="KW-0963">Cytoplasm</keyword>
<dbReference type="InterPro" id="IPR027417">
    <property type="entry name" value="P-loop_NTPase"/>
</dbReference>
<comment type="similarity">
    <text evidence="3">Belongs to the AFG1 ATPase family. ZapE subfamily.</text>
</comment>
<dbReference type="Proteomes" id="UP000189966">
    <property type="component" value="Unassembled WGS sequence"/>
</dbReference>
<organism evidence="4 5">
    <name type="scientific">Photobacterium piscicola</name>
    <dbReference type="NCBI Taxonomy" id="1378299"/>
    <lineage>
        <taxon>Bacteria</taxon>
        <taxon>Pseudomonadati</taxon>
        <taxon>Pseudomonadota</taxon>
        <taxon>Gammaproteobacteria</taxon>
        <taxon>Vibrionales</taxon>
        <taxon>Vibrionaceae</taxon>
        <taxon>Photobacterium</taxon>
    </lineage>
</organism>
<proteinExistence type="inferred from homology"/>
<evidence type="ECO:0000256" key="1">
    <source>
        <dbReference type="ARBA" id="ARBA00022741"/>
    </source>
</evidence>
<dbReference type="NCBIfam" id="NF040713">
    <property type="entry name" value="ZapE"/>
    <property type="match status" value="1"/>
</dbReference>
<gene>
    <name evidence="3" type="primary">zapE</name>
    <name evidence="4" type="ORF">CZ809_02959</name>
</gene>